<geneLocation type="mitochondrion" evidence="5"/>
<dbReference type="GO" id="GO:0003341">
    <property type="term" value="P:cilium movement"/>
    <property type="evidence" value="ECO:0007669"/>
    <property type="project" value="TreeGrafter"/>
</dbReference>
<keyword evidence="1" id="KW-0677">Repeat</keyword>
<reference evidence="5 6" key="1">
    <citation type="submission" date="2018-03" db="EMBL/GenBank/DDBJ databases">
        <authorList>
            <person name="Fogelqvist J."/>
        </authorList>
    </citation>
    <scope>NUCLEOTIDE SEQUENCE [LARGE SCALE GENOMIC DNA]</scope>
</reference>
<evidence type="ECO:0000256" key="2">
    <source>
        <dbReference type="ARBA" id="ARBA00022803"/>
    </source>
</evidence>
<dbReference type="SMART" id="SM00028">
    <property type="entry name" value="TPR"/>
    <property type="match status" value="4"/>
</dbReference>
<gene>
    <name evidence="5" type="ORF">PLBR_LOCUS5578</name>
</gene>
<dbReference type="PROSITE" id="PS50005">
    <property type="entry name" value="TPR"/>
    <property type="match status" value="1"/>
</dbReference>
<dbReference type="GO" id="GO:0060271">
    <property type="term" value="P:cilium assembly"/>
    <property type="evidence" value="ECO:0007669"/>
    <property type="project" value="TreeGrafter"/>
</dbReference>
<dbReference type="PANTHER" id="PTHR44314:SF1">
    <property type="entry name" value="CILIA- AND FLAGELLA-ASSOCIATED PROTEIN 70"/>
    <property type="match status" value="1"/>
</dbReference>
<dbReference type="GO" id="GO:0070062">
    <property type="term" value="C:extracellular exosome"/>
    <property type="evidence" value="ECO:0007669"/>
    <property type="project" value="TreeGrafter"/>
</dbReference>
<dbReference type="EMBL" id="OVEO01000009">
    <property type="protein sequence ID" value="SPQ98363.1"/>
    <property type="molecule type" value="Genomic_DNA"/>
</dbReference>
<dbReference type="InterPro" id="IPR052628">
    <property type="entry name" value="CFAP70"/>
</dbReference>
<sequence length="836" mass="90954">MQSTLGHVRFRIVVRYWNFTVSVQSAGEMASNDDPAAPTVDLVVTGIRGLFFGRRPDAAAEEAEQKAKKKAPGKAPPPDDSQKCTRPPSRLRVHLRAFGDELKSDWIPGAFDTDVSVRLVHRPTSLVALADLILTSGNSPITVDVLEERPGTDGDELLIGTASINSNDLLHGSGSEGGWTALKFADGVDRLETIIVEDPVGVTPPSLQTKTNLPPPELNATVTCSPSPLVDWPSSAVVSARLNSVTLPAGSFTITVTLDERSASIPVTSTGDGAPTAIAFTKRWFLAPRDVVAFRQRIIAGNAPSVTATLSPDGTTYTISTRTMLHPLEHLSTVVVAGDSAPDLDWLLEIDRPLGGSAIVQDPAPIGMQPSALPFWLSARARALRDVRAHLEQAVVSITEQQRRHQETFQDKSGIVDEIRTRLAGPLSRLAATMFPVDDAREENKVALTKVVESLLSEAIANVLSLEQDQDSGTAKYPSLRDNRLRLGRQAMRERSWNRAAALLEEVVSEGADGADQSRLLIDLAMCRLHQRDYDNASVLLDRAGVAADDVSAAAALEFKDYGRCRRILKRQSEPSSPVMQTLKILYEYNDQPHMVLARLRGQGHRPGAFPDEASFIATAQSLITWGLPLTATTLLSDLVASSASIAQLLKGQALSMLGDITEAIRVLESVPATLDTITALGHAYYEHGQPDAARFLYERCDTMEGGTDSLVHLRHGHLLYRLHRYEPALHMFQRVLEQHPDSVSAWLGCGQCYSRLGVEFAAKAEQCLSRATSMDPECGDAWGQLAMLYDDPQVKRPQQEVEATAAVALQHPFENVELHRKVVEIVRREGGGSQA</sequence>
<dbReference type="PANTHER" id="PTHR44314">
    <property type="entry name" value="CILIA- AND FLAGELLA-ASSOCIATED PROTEIN 70"/>
    <property type="match status" value="1"/>
</dbReference>
<dbReference type="Proteomes" id="UP000290189">
    <property type="component" value="Unassembled WGS sequence"/>
</dbReference>
<dbReference type="Pfam" id="PF13432">
    <property type="entry name" value="TPR_16"/>
    <property type="match status" value="1"/>
</dbReference>
<evidence type="ECO:0000256" key="1">
    <source>
        <dbReference type="ARBA" id="ARBA00022737"/>
    </source>
</evidence>
<feature type="region of interest" description="Disordered" evidence="4">
    <location>
        <begin position="58"/>
        <end position="89"/>
    </location>
</feature>
<organism evidence="5 6">
    <name type="scientific">Plasmodiophora brassicae</name>
    <name type="common">Clubroot disease agent</name>
    <dbReference type="NCBI Taxonomy" id="37360"/>
    <lineage>
        <taxon>Eukaryota</taxon>
        <taxon>Sar</taxon>
        <taxon>Rhizaria</taxon>
        <taxon>Endomyxa</taxon>
        <taxon>Phytomyxea</taxon>
        <taxon>Plasmodiophorida</taxon>
        <taxon>Plasmodiophoridae</taxon>
        <taxon>Plasmodiophora</taxon>
    </lineage>
</organism>
<keyword evidence="2 3" id="KW-0802">TPR repeat</keyword>
<feature type="repeat" description="TPR" evidence="3">
    <location>
        <begin position="710"/>
        <end position="743"/>
    </location>
</feature>
<evidence type="ECO:0000313" key="6">
    <source>
        <dbReference type="Proteomes" id="UP000290189"/>
    </source>
</evidence>
<dbReference type="GO" id="GO:0031514">
    <property type="term" value="C:motile cilium"/>
    <property type="evidence" value="ECO:0007669"/>
    <property type="project" value="TreeGrafter"/>
</dbReference>
<protein>
    <submittedName>
        <fullName evidence="5">Uncharacterized protein</fullName>
    </submittedName>
</protein>
<keyword evidence="5" id="KW-0496">Mitochondrion</keyword>
<accession>A0A3P3YDW5</accession>
<dbReference type="AlphaFoldDB" id="A0A3P3YDW5"/>
<evidence type="ECO:0000256" key="4">
    <source>
        <dbReference type="SAM" id="MobiDB-lite"/>
    </source>
</evidence>
<dbReference type="SUPFAM" id="SSF48452">
    <property type="entry name" value="TPR-like"/>
    <property type="match status" value="2"/>
</dbReference>
<dbReference type="Gene3D" id="1.25.40.10">
    <property type="entry name" value="Tetratricopeptide repeat domain"/>
    <property type="match status" value="2"/>
</dbReference>
<evidence type="ECO:0000313" key="5">
    <source>
        <dbReference type="EMBL" id="SPQ98363.1"/>
    </source>
</evidence>
<name>A0A3P3YDW5_PLABS</name>
<evidence type="ECO:0000256" key="3">
    <source>
        <dbReference type="PROSITE-ProRule" id="PRU00339"/>
    </source>
</evidence>
<proteinExistence type="predicted"/>
<dbReference type="InterPro" id="IPR019734">
    <property type="entry name" value="TPR_rpt"/>
</dbReference>
<dbReference type="InterPro" id="IPR011990">
    <property type="entry name" value="TPR-like_helical_dom_sf"/>
</dbReference>